<organism evidence="2 3">
    <name type="scientific">Bacillus phage Bastille</name>
    <dbReference type="NCBI Taxonomy" id="57477"/>
    <lineage>
        <taxon>Viruses</taxon>
        <taxon>Duplodnaviria</taxon>
        <taxon>Heunggongvirae</taxon>
        <taxon>Uroviricota</taxon>
        <taxon>Caudoviricetes</taxon>
        <taxon>Herelleviridae</taxon>
        <taxon>Bastillevirinae</taxon>
        <taxon>Bastillevirus</taxon>
        <taxon>Bastillevirus bastille</taxon>
    </lineage>
</organism>
<keyword evidence="1" id="KW-0812">Transmembrane</keyword>
<reference evidence="2 3" key="1">
    <citation type="submission" date="2013-01" db="EMBL/GenBank/DDBJ databases">
        <title>Large virulent SPO1-related Bacillus Phage Bastille.</title>
        <authorList>
            <person name="Klumpp J."/>
            <person name="Loessner M.J."/>
        </authorList>
    </citation>
    <scope>NUCLEOTIDE SEQUENCE [LARGE SCALE GENOMIC DNA]</scope>
</reference>
<keyword evidence="3" id="KW-1185">Reference proteome</keyword>
<dbReference type="GeneID" id="13829160"/>
<dbReference type="RefSeq" id="YP_006907523.1">
    <property type="nucleotide sequence ID" value="NC_018856.1"/>
</dbReference>
<evidence type="ECO:0000256" key="1">
    <source>
        <dbReference type="SAM" id="Phobius"/>
    </source>
</evidence>
<feature type="transmembrane region" description="Helical" evidence="1">
    <location>
        <begin position="35"/>
        <end position="57"/>
    </location>
</feature>
<protein>
    <submittedName>
        <fullName evidence="2">Uncharacterized protein</fullName>
    </submittedName>
</protein>
<keyword evidence="1" id="KW-1133">Transmembrane helix</keyword>
<accession>J9PLG1</accession>
<sequence length="59" mass="6852">MIWVLFPIACLVFLASVVLFDYALAEPWRFTILQLAFIMFFLFLSAFCVVGCVDYILHN</sequence>
<dbReference type="EMBL" id="JF966203">
    <property type="protein sequence ID" value="AEQ34427.1"/>
    <property type="molecule type" value="Genomic_DNA"/>
</dbReference>
<keyword evidence="1" id="KW-0472">Membrane</keyword>
<proteinExistence type="predicted"/>
<dbReference type="Proteomes" id="UP000006285">
    <property type="component" value="Segment"/>
</dbReference>
<dbReference type="KEGG" id="vg:13829160"/>
<evidence type="ECO:0000313" key="3">
    <source>
        <dbReference type="Proteomes" id="UP000006285"/>
    </source>
</evidence>
<evidence type="ECO:0000313" key="2">
    <source>
        <dbReference type="EMBL" id="AEQ34427.1"/>
    </source>
</evidence>
<name>J9PLG1_9CAUD</name>